<dbReference type="InterPro" id="IPR036851">
    <property type="entry name" value="Chloroperoxidase-like_sf"/>
</dbReference>
<dbReference type="EMBL" id="MN739123">
    <property type="protein sequence ID" value="QHS90015.1"/>
    <property type="molecule type" value="Genomic_DNA"/>
</dbReference>
<evidence type="ECO:0000256" key="1">
    <source>
        <dbReference type="ARBA" id="ARBA00001970"/>
    </source>
</evidence>
<dbReference type="GO" id="GO:0046872">
    <property type="term" value="F:metal ion binding"/>
    <property type="evidence" value="ECO:0007669"/>
    <property type="project" value="UniProtKB-KW"/>
</dbReference>
<keyword evidence="6" id="KW-0408">Iron</keyword>
<name>A0A6C0BCK8_9ZZZZ</name>
<organism evidence="9">
    <name type="scientific">viral metagenome</name>
    <dbReference type="NCBI Taxonomy" id="1070528"/>
    <lineage>
        <taxon>unclassified sequences</taxon>
        <taxon>metagenomes</taxon>
        <taxon>organismal metagenomes</taxon>
    </lineage>
</organism>
<dbReference type="SUPFAM" id="SSF47571">
    <property type="entry name" value="Cloroperoxidase"/>
    <property type="match status" value="1"/>
</dbReference>
<sequence>MQVNPLNDSHDYFKPDTSDGIYERCPCPAINTLANHGYINRDGKDIEDSKLVDAIHVVFGLHPYYSKKLISKTKKNCSVDEKSNFSLNQISKHNLVEHDVSLFHHDFNINPNHSLVSNESVEELIILSSDGVHITWNDLVQHKKNRLEKCKTENKDLVYDFKQKVISFFELYALMNLFSSHNKITIEHLKSFIVDEKIPENFRKNENAISICNIISSLNGFV</sequence>
<evidence type="ECO:0000256" key="2">
    <source>
        <dbReference type="ARBA" id="ARBA00022559"/>
    </source>
</evidence>
<proteinExistence type="inferred from homology"/>
<evidence type="ECO:0000259" key="8">
    <source>
        <dbReference type="PROSITE" id="PS51405"/>
    </source>
</evidence>
<dbReference type="InterPro" id="IPR000028">
    <property type="entry name" value="Chloroperoxidase"/>
</dbReference>
<keyword evidence="3" id="KW-0349">Heme</keyword>
<evidence type="ECO:0000256" key="4">
    <source>
        <dbReference type="ARBA" id="ARBA00022723"/>
    </source>
</evidence>
<comment type="similarity">
    <text evidence="7">Belongs to the chloroperoxidase family.</text>
</comment>
<keyword evidence="4" id="KW-0479">Metal-binding</keyword>
<keyword evidence="2" id="KW-0575">Peroxidase</keyword>
<dbReference type="Pfam" id="PF01328">
    <property type="entry name" value="Peroxidase_2"/>
    <property type="match status" value="1"/>
</dbReference>
<dbReference type="PANTHER" id="PTHR33577">
    <property type="entry name" value="STERIGMATOCYSTIN BIOSYNTHESIS PEROXIDASE STCC-RELATED"/>
    <property type="match status" value="1"/>
</dbReference>
<accession>A0A6C0BCK8</accession>
<evidence type="ECO:0000256" key="3">
    <source>
        <dbReference type="ARBA" id="ARBA00022617"/>
    </source>
</evidence>
<comment type="cofactor">
    <cofactor evidence="1">
        <name>heme b</name>
        <dbReference type="ChEBI" id="CHEBI:60344"/>
    </cofactor>
</comment>
<evidence type="ECO:0000256" key="7">
    <source>
        <dbReference type="ARBA" id="ARBA00025795"/>
    </source>
</evidence>
<dbReference type="PROSITE" id="PS51405">
    <property type="entry name" value="HEME_HALOPEROXIDASE"/>
    <property type="match status" value="1"/>
</dbReference>
<dbReference type="Gene3D" id="1.10.489.10">
    <property type="entry name" value="Chloroperoxidase-like"/>
    <property type="match status" value="1"/>
</dbReference>
<dbReference type="AlphaFoldDB" id="A0A6C0BCK8"/>
<keyword evidence="5" id="KW-0560">Oxidoreductase</keyword>
<reference evidence="9" key="1">
    <citation type="journal article" date="2020" name="Nature">
        <title>Giant virus diversity and host interactions through global metagenomics.</title>
        <authorList>
            <person name="Schulz F."/>
            <person name="Roux S."/>
            <person name="Paez-Espino D."/>
            <person name="Jungbluth S."/>
            <person name="Walsh D.A."/>
            <person name="Denef V.J."/>
            <person name="McMahon K.D."/>
            <person name="Konstantinidis K.T."/>
            <person name="Eloe-Fadrosh E.A."/>
            <person name="Kyrpides N.C."/>
            <person name="Woyke T."/>
        </authorList>
    </citation>
    <scope>NUCLEOTIDE SEQUENCE</scope>
    <source>
        <strain evidence="9">GVMAG-M-3300010160-4</strain>
    </source>
</reference>
<dbReference type="GO" id="GO:0004601">
    <property type="term" value="F:peroxidase activity"/>
    <property type="evidence" value="ECO:0007669"/>
    <property type="project" value="UniProtKB-KW"/>
</dbReference>
<evidence type="ECO:0000256" key="5">
    <source>
        <dbReference type="ARBA" id="ARBA00023002"/>
    </source>
</evidence>
<feature type="domain" description="Heme haloperoxidase family profile" evidence="8">
    <location>
        <begin position="8"/>
        <end position="220"/>
    </location>
</feature>
<protein>
    <recommendedName>
        <fullName evidence="8">Heme haloperoxidase family profile domain-containing protein</fullName>
    </recommendedName>
</protein>
<dbReference type="PANTHER" id="PTHR33577:SF18">
    <property type="entry name" value="HEME HALOPEROXIDASE FAMILY PROFILE DOMAIN-CONTAINING PROTEIN"/>
    <property type="match status" value="1"/>
</dbReference>
<evidence type="ECO:0000313" key="9">
    <source>
        <dbReference type="EMBL" id="QHS90015.1"/>
    </source>
</evidence>
<evidence type="ECO:0000256" key="6">
    <source>
        <dbReference type="ARBA" id="ARBA00023004"/>
    </source>
</evidence>